<dbReference type="InterPro" id="IPR019467">
    <property type="entry name" value="Hat1_N"/>
</dbReference>
<evidence type="ECO:0000259" key="2">
    <source>
        <dbReference type="Pfam" id="PF10394"/>
    </source>
</evidence>
<dbReference type="RefSeq" id="WP_225551523.1">
    <property type="nucleotide sequence ID" value="NZ_JADEYP010000004.1"/>
</dbReference>
<proteinExistence type="predicted"/>
<feature type="chain" id="PRO_5045914999" description="Histone acetyl transferase HAT1 N-terminal domain-containing protein" evidence="1">
    <location>
        <begin position="22"/>
        <end position="646"/>
    </location>
</feature>
<evidence type="ECO:0000313" key="4">
    <source>
        <dbReference type="Proteomes" id="UP001165302"/>
    </source>
</evidence>
<dbReference type="EMBL" id="JADEYP010000004">
    <property type="protein sequence ID" value="MCA5004188.1"/>
    <property type="molecule type" value="Genomic_DNA"/>
</dbReference>
<evidence type="ECO:0000256" key="1">
    <source>
        <dbReference type="SAM" id="SignalP"/>
    </source>
</evidence>
<organism evidence="3 4">
    <name type="scientific">Sphingobacterium bovistauri</name>
    <dbReference type="NCBI Taxonomy" id="2781959"/>
    <lineage>
        <taxon>Bacteria</taxon>
        <taxon>Pseudomonadati</taxon>
        <taxon>Bacteroidota</taxon>
        <taxon>Sphingobacteriia</taxon>
        <taxon>Sphingobacteriales</taxon>
        <taxon>Sphingobacteriaceae</taxon>
        <taxon>Sphingobacterium</taxon>
    </lineage>
</organism>
<feature type="signal peptide" evidence="1">
    <location>
        <begin position="1"/>
        <end position="21"/>
    </location>
</feature>
<evidence type="ECO:0000313" key="3">
    <source>
        <dbReference type="EMBL" id="MCA5004188.1"/>
    </source>
</evidence>
<gene>
    <name evidence="3" type="ORF">IPZ78_03345</name>
</gene>
<feature type="domain" description="Histone acetyl transferase HAT1 N-terminal" evidence="2">
    <location>
        <begin position="309"/>
        <end position="379"/>
    </location>
</feature>
<keyword evidence="1" id="KW-0732">Signal</keyword>
<sequence>MNIKFFTLLSISVLAGITVCAQELTRKIPGNAQFVITINNKAIVEKSSIALLNETLVKLGAFEKINERNDYPTNTIMELDFNLDKQAYVYRTDADSLYYIGILIPLKANHQVKERMFSKFNSRSSHDGFERRVSKDGKTQVAWDQESLFIMTGSPKSSYFETEEIANLYGLDLERYDELYSPDTVLVAEEAWATAEEIVVADTIDTTEWESAAEEIVDETQEWDSYSDSTELDSYDLATDSIYLANLAREAKNDSIRNDVFVNWLAKDFANYINPSNNLANHKSIKIKDQNILLRFWIANVDNLYREAYADNMLYSIFGTDLKDIKYGYEDATIDLIQHEHSLKIAGSVHIDEDLTHIFKALHKNNINKKFAQYIPENHLAYASMNISTEGYLKQLPSLLKLSYAPLVGEYADVLQIVATALEIGLDEKSIAKVLKGDNVFFLNDLQKVSKEYLTYEYDDDYNYTEVMKTKEEYSPNFLWMFTSEDQRLFQKTLEFAIKKEKVELDEDIYTIHATKDTEAMYVVFKKDIVFVGNNFEQISAIQKNRFKTGNDPKVKKDIFTHPFNFVINTSSIPEVIHKLEIPVAASWDPTLQNLSDYGKLQIRYNKLSKNRISGEMSLELPKKDSNALQYILKQVIQNVGNTSSN</sequence>
<protein>
    <recommendedName>
        <fullName evidence="2">Histone acetyl transferase HAT1 N-terminal domain-containing protein</fullName>
    </recommendedName>
</protein>
<keyword evidence="4" id="KW-1185">Reference proteome</keyword>
<name>A0ABS7Z2H5_9SPHI</name>
<dbReference type="Proteomes" id="UP001165302">
    <property type="component" value="Unassembled WGS sequence"/>
</dbReference>
<dbReference type="Pfam" id="PF10394">
    <property type="entry name" value="Hat1_N"/>
    <property type="match status" value="1"/>
</dbReference>
<comment type="caution">
    <text evidence="3">The sequence shown here is derived from an EMBL/GenBank/DDBJ whole genome shotgun (WGS) entry which is preliminary data.</text>
</comment>
<accession>A0ABS7Z2H5</accession>
<reference evidence="3" key="1">
    <citation type="submission" date="2020-10" db="EMBL/GenBank/DDBJ databases">
        <authorList>
            <person name="Lu T."/>
            <person name="Wang Q."/>
            <person name="Han X."/>
        </authorList>
    </citation>
    <scope>NUCLEOTIDE SEQUENCE</scope>
    <source>
        <strain evidence="3">WQ 366</strain>
    </source>
</reference>